<feature type="transmembrane region" description="Helical" evidence="1">
    <location>
        <begin position="6"/>
        <end position="26"/>
    </location>
</feature>
<keyword evidence="1" id="KW-1133">Transmembrane helix</keyword>
<feature type="transmembrane region" description="Helical" evidence="1">
    <location>
        <begin position="164"/>
        <end position="185"/>
    </location>
</feature>
<reference evidence="3 4" key="1">
    <citation type="submission" date="2020-07" db="EMBL/GenBank/DDBJ databases">
        <title>Genomic Encyclopedia of Type Strains, Phase IV (KMG-V): Genome sequencing to study the core and pangenomes of soil and plant-associated prokaryotes.</title>
        <authorList>
            <person name="Whitman W."/>
        </authorList>
    </citation>
    <scope>NUCLEOTIDE SEQUENCE [LARGE SCALE GENOMIC DNA]</scope>
    <source>
        <strain evidence="3 4">SAS40</strain>
    </source>
</reference>
<keyword evidence="4" id="KW-1185">Reference proteome</keyword>
<dbReference type="Proteomes" id="UP000542125">
    <property type="component" value="Unassembled WGS sequence"/>
</dbReference>
<organism evidence="3 4">
    <name type="scientific">Pigmentiphaga litoralis</name>
    <dbReference type="NCBI Taxonomy" id="516702"/>
    <lineage>
        <taxon>Bacteria</taxon>
        <taxon>Pseudomonadati</taxon>
        <taxon>Pseudomonadota</taxon>
        <taxon>Betaproteobacteria</taxon>
        <taxon>Burkholderiales</taxon>
        <taxon>Alcaligenaceae</taxon>
        <taxon>Pigmentiphaga</taxon>
    </lineage>
</organism>
<protein>
    <submittedName>
        <fullName evidence="3">Peptidoglycan/LPS O-acetylase OafA/YrhL</fullName>
    </submittedName>
</protein>
<proteinExistence type="predicted"/>
<dbReference type="PANTHER" id="PTHR23028:SF134">
    <property type="entry name" value="PUTATIVE (AFU_ORTHOLOGUE AFUA_4G08520)-RELATED"/>
    <property type="match status" value="1"/>
</dbReference>
<feature type="domain" description="Acyltransferase 3" evidence="2">
    <location>
        <begin position="8"/>
        <end position="346"/>
    </location>
</feature>
<dbReference type="AlphaFoldDB" id="A0A7Y9ISG9"/>
<feature type="transmembrane region" description="Helical" evidence="1">
    <location>
        <begin position="241"/>
        <end position="262"/>
    </location>
</feature>
<keyword evidence="1" id="KW-0812">Transmembrane</keyword>
<feature type="transmembrane region" description="Helical" evidence="1">
    <location>
        <begin position="77"/>
        <end position="94"/>
    </location>
</feature>
<sequence>MVKPSPVLDGLRGTASIVILVLHFLVGLEREYIIPHAGLAVDFFFMLSGYCITSYYAAQASSQVSGRKLFLVRAANYYPAILLGLALGFSVYLLKVSMLAESVNWIVVAINLALSVFLVPSPFALTDTWDFIYPFNGVTWSIMAELSMVFLFGAFFVNMRKSLLVILVIAGAAAATYQCFVFGAVTGGMNWSHIGDHSHHYMATVAGFSLPLPVFIPLALVRAFFPFFCGVLIYRCFSCRLGVGGIYAVIPHFLLAAVLLTSLPVSRWIYESIAITIIFPIILMWGSLAHAGDRYTRICHWLGNIAYPLYLTHYPLVIVFSYLIRKSGDRVPLSLWIAVEFVVCVAFARLVFLVVDNRFRRKVLPRFASAVD</sequence>
<dbReference type="Pfam" id="PF01757">
    <property type="entry name" value="Acyl_transf_3"/>
    <property type="match status" value="1"/>
</dbReference>
<evidence type="ECO:0000313" key="3">
    <source>
        <dbReference type="EMBL" id="NYE82146.1"/>
    </source>
</evidence>
<feature type="transmembrane region" description="Helical" evidence="1">
    <location>
        <begin position="205"/>
        <end position="234"/>
    </location>
</feature>
<feature type="transmembrane region" description="Helical" evidence="1">
    <location>
        <begin position="335"/>
        <end position="355"/>
    </location>
</feature>
<feature type="transmembrane region" description="Helical" evidence="1">
    <location>
        <begin position="268"/>
        <end position="289"/>
    </location>
</feature>
<dbReference type="InterPro" id="IPR050879">
    <property type="entry name" value="Acyltransferase_3"/>
</dbReference>
<gene>
    <name evidence="3" type="ORF">FHW18_001417</name>
</gene>
<keyword evidence="1" id="KW-0472">Membrane</keyword>
<feature type="transmembrane region" description="Helical" evidence="1">
    <location>
        <begin position="106"/>
        <end position="125"/>
    </location>
</feature>
<dbReference type="EMBL" id="JACBYR010000001">
    <property type="protein sequence ID" value="NYE82146.1"/>
    <property type="molecule type" value="Genomic_DNA"/>
</dbReference>
<dbReference type="PANTHER" id="PTHR23028">
    <property type="entry name" value="ACETYLTRANSFERASE"/>
    <property type="match status" value="1"/>
</dbReference>
<feature type="transmembrane region" description="Helical" evidence="1">
    <location>
        <begin position="137"/>
        <end position="157"/>
    </location>
</feature>
<dbReference type="RefSeq" id="WP_179584725.1">
    <property type="nucleotide sequence ID" value="NZ_JACBYR010000001.1"/>
</dbReference>
<name>A0A7Y9ISG9_9BURK</name>
<comment type="caution">
    <text evidence="3">The sequence shown here is derived from an EMBL/GenBank/DDBJ whole genome shotgun (WGS) entry which is preliminary data.</text>
</comment>
<dbReference type="GO" id="GO:0016747">
    <property type="term" value="F:acyltransferase activity, transferring groups other than amino-acyl groups"/>
    <property type="evidence" value="ECO:0007669"/>
    <property type="project" value="InterPro"/>
</dbReference>
<feature type="transmembrane region" description="Helical" evidence="1">
    <location>
        <begin position="38"/>
        <end position="57"/>
    </location>
</feature>
<evidence type="ECO:0000313" key="4">
    <source>
        <dbReference type="Proteomes" id="UP000542125"/>
    </source>
</evidence>
<evidence type="ECO:0000256" key="1">
    <source>
        <dbReference type="SAM" id="Phobius"/>
    </source>
</evidence>
<feature type="transmembrane region" description="Helical" evidence="1">
    <location>
        <begin position="301"/>
        <end position="323"/>
    </location>
</feature>
<dbReference type="InterPro" id="IPR002656">
    <property type="entry name" value="Acyl_transf_3_dom"/>
</dbReference>
<accession>A0A7Y9ISG9</accession>
<evidence type="ECO:0000259" key="2">
    <source>
        <dbReference type="Pfam" id="PF01757"/>
    </source>
</evidence>